<evidence type="ECO:0000313" key="2">
    <source>
        <dbReference type="EMBL" id="CAG9535476.1"/>
    </source>
</evidence>
<feature type="region of interest" description="Disordered" evidence="1">
    <location>
        <begin position="33"/>
        <end position="57"/>
    </location>
</feature>
<evidence type="ECO:0000256" key="1">
    <source>
        <dbReference type="SAM" id="MobiDB-lite"/>
    </source>
</evidence>
<dbReference type="Proteomes" id="UP000746747">
    <property type="component" value="Unassembled WGS sequence"/>
</dbReference>
<name>A0A8J2M585_9BILA</name>
<dbReference type="AlphaFoldDB" id="A0A8J2M585"/>
<comment type="caution">
    <text evidence="2">The sequence shown here is derived from an EMBL/GenBank/DDBJ whole genome shotgun (WGS) entry which is preliminary data.</text>
</comment>
<keyword evidence="3" id="KW-1185">Reference proteome</keyword>
<gene>
    <name evidence="2" type="ORF">CJOHNSTONI_LOCUS5498</name>
</gene>
<accession>A0A8J2M585</accession>
<evidence type="ECO:0000313" key="3">
    <source>
        <dbReference type="Proteomes" id="UP000746747"/>
    </source>
</evidence>
<reference evidence="2" key="1">
    <citation type="submission" date="2021-09" db="EMBL/GenBank/DDBJ databases">
        <authorList>
            <consortium name="Pathogen Informatics"/>
        </authorList>
    </citation>
    <scope>NUCLEOTIDE SEQUENCE</scope>
</reference>
<protein>
    <submittedName>
        <fullName evidence="2">Uncharacterized protein</fullName>
    </submittedName>
</protein>
<proteinExistence type="predicted"/>
<organism evidence="2 3">
    <name type="scientific">Cercopithifilaria johnstoni</name>
    <dbReference type="NCBI Taxonomy" id="2874296"/>
    <lineage>
        <taxon>Eukaryota</taxon>
        <taxon>Metazoa</taxon>
        <taxon>Ecdysozoa</taxon>
        <taxon>Nematoda</taxon>
        <taxon>Chromadorea</taxon>
        <taxon>Rhabditida</taxon>
        <taxon>Spirurina</taxon>
        <taxon>Spiruromorpha</taxon>
        <taxon>Filarioidea</taxon>
        <taxon>Onchocercidae</taxon>
        <taxon>Cercopithifilaria</taxon>
    </lineage>
</organism>
<sequence length="93" mass="10887">MQTNQSLFETAGKVLMDWKTVFEIPTLPDLHKKFSETRNDTTQYIPTPPIHPRHRQTNANQSTTFDDVACEKFIISAVQDSCAVFRKRLYERR</sequence>
<dbReference type="EMBL" id="CAKAEH010001380">
    <property type="protein sequence ID" value="CAG9535476.1"/>
    <property type="molecule type" value="Genomic_DNA"/>
</dbReference>